<dbReference type="SMART" id="SM00347">
    <property type="entry name" value="HTH_MARR"/>
    <property type="match status" value="1"/>
</dbReference>
<accession>A0ABX8TNX9</accession>
<keyword evidence="3" id="KW-1185">Reference proteome</keyword>
<feature type="domain" description="HTH marR-type" evidence="1">
    <location>
        <begin position="13"/>
        <end position="148"/>
    </location>
</feature>
<gene>
    <name evidence="2" type="ORF">KWG56_08175</name>
</gene>
<dbReference type="PANTHER" id="PTHR33164">
    <property type="entry name" value="TRANSCRIPTIONAL REGULATOR, MARR FAMILY"/>
    <property type="match status" value="1"/>
</dbReference>
<dbReference type="RefSeq" id="WP_219354411.1">
    <property type="nucleotide sequence ID" value="NZ_CP080034.1"/>
</dbReference>
<dbReference type="Proteomes" id="UP000824334">
    <property type="component" value="Chromosome"/>
</dbReference>
<dbReference type="PANTHER" id="PTHR33164:SF89">
    <property type="entry name" value="MARR FAMILY REGULATORY PROTEIN"/>
    <property type="match status" value="1"/>
</dbReference>
<protein>
    <submittedName>
        <fullName evidence="2">MarR family transcriptional regulator</fullName>
    </submittedName>
</protein>
<name>A0ABX8TNX9_9CAUL</name>
<organism evidence="2 3">
    <name type="scientific">Brevundimonas nasdae</name>
    <dbReference type="NCBI Taxonomy" id="172043"/>
    <lineage>
        <taxon>Bacteria</taxon>
        <taxon>Pseudomonadati</taxon>
        <taxon>Pseudomonadota</taxon>
        <taxon>Alphaproteobacteria</taxon>
        <taxon>Caulobacterales</taxon>
        <taxon>Caulobacteraceae</taxon>
        <taxon>Brevundimonas</taxon>
    </lineage>
</organism>
<dbReference type="InterPro" id="IPR039422">
    <property type="entry name" value="MarR/SlyA-like"/>
</dbReference>
<evidence type="ECO:0000313" key="2">
    <source>
        <dbReference type="EMBL" id="QYC11908.1"/>
    </source>
</evidence>
<dbReference type="EMBL" id="CP080034">
    <property type="protein sequence ID" value="QYC11908.1"/>
    <property type="molecule type" value="Genomic_DNA"/>
</dbReference>
<dbReference type="PROSITE" id="PS50995">
    <property type="entry name" value="HTH_MARR_2"/>
    <property type="match status" value="1"/>
</dbReference>
<evidence type="ECO:0000313" key="3">
    <source>
        <dbReference type="Proteomes" id="UP000824334"/>
    </source>
</evidence>
<proteinExistence type="predicted"/>
<sequence length="161" mass="17401">MTDISPEPMPDPTASLVRSVRRIAQAIDVRSREIARLTGLTLPQLVVLQSIRAQGEVSTSAISRDVSMSPPTVVAVLDRLETHGMVVRYRSTTDRRIVHARLTDQARAALATSPGLLRADALVRWSALPLDQKQALADAMELLSTLMATGPSPENPSAVQD</sequence>
<reference evidence="2 3" key="1">
    <citation type="submission" date="2021-07" db="EMBL/GenBank/DDBJ databases">
        <title>Isolation and characterization of bacteria from a gold mining with a capacity of golden bioaccumulation.</title>
        <authorList>
            <person name="Yang X.J."/>
        </authorList>
    </citation>
    <scope>NUCLEOTIDE SEQUENCE [LARGE SCALE GENOMIC DNA]</scope>
    <source>
        <strain evidence="2 3">Au29</strain>
    </source>
</reference>
<evidence type="ECO:0000259" key="1">
    <source>
        <dbReference type="PROSITE" id="PS50995"/>
    </source>
</evidence>
<dbReference type="Pfam" id="PF01047">
    <property type="entry name" value="MarR"/>
    <property type="match status" value="1"/>
</dbReference>
<dbReference type="GeneID" id="94375240"/>
<dbReference type="InterPro" id="IPR000835">
    <property type="entry name" value="HTH_MarR-typ"/>
</dbReference>